<gene>
    <name evidence="2" type="ORF">SCP_0301060</name>
</gene>
<keyword evidence="3" id="KW-1185">Reference proteome</keyword>
<feature type="region of interest" description="Disordered" evidence="1">
    <location>
        <begin position="231"/>
        <end position="255"/>
    </location>
</feature>
<accession>A0A401GE30</accession>
<proteinExistence type="predicted"/>
<organism evidence="2 3">
    <name type="scientific">Sparassis crispa</name>
    <dbReference type="NCBI Taxonomy" id="139825"/>
    <lineage>
        <taxon>Eukaryota</taxon>
        <taxon>Fungi</taxon>
        <taxon>Dikarya</taxon>
        <taxon>Basidiomycota</taxon>
        <taxon>Agaricomycotina</taxon>
        <taxon>Agaricomycetes</taxon>
        <taxon>Polyporales</taxon>
        <taxon>Sparassidaceae</taxon>
        <taxon>Sparassis</taxon>
    </lineage>
</organism>
<reference evidence="2 3" key="1">
    <citation type="journal article" date="2018" name="Sci. Rep.">
        <title>Genome sequence of the cauliflower mushroom Sparassis crispa (Hanabiratake) and its association with beneficial usage.</title>
        <authorList>
            <person name="Kiyama R."/>
            <person name="Furutani Y."/>
            <person name="Kawaguchi K."/>
            <person name="Nakanishi T."/>
        </authorList>
    </citation>
    <scope>NUCLEOTIDE SEQUENCE [LARGE SCALE GENOMIC DNA]</scope>
</reference>
<dbReference type="AlphaFoldDB" id="A0A401GE30"/>
<comment type="caution">
    <text evidence="2">The sequence shown here is derived from an EMBL/GenBank/DDBJ whole genome shotgun (WGS) entry which is preliminary data.</text>
</comment>
<dbReference type="EMBL" id="BFAD01000003">
    <property type="protein sequence ID" value="GBE80391.1"/>
    <property type="molecule type" value="Genomic_DNA"/>
</dbReference>
<sequence length="255" mass="27546">MLSQAPSPSPPTRQAMLSLGLSTREPMLLLEFSPSARQPMLSPTPFAREPMLSQGFSPSTRQPMLSPTLSAREPMLTQGFSPFARHAMLSPAPSTREPMLMQNSSPATRQPMLSPAPFTREPTLAQELMPSARQLILSRSPSSIARQAMLPETPSSSSINSYEFLSLIAAMLTDDFGISSSRSPMLSPALLPLSQVCLATPTLPPRFPHLQGLMQNSPLHCHVFMAGRSEAPMHNSSDRTPQAPGGSSARVAMEL</sequence>
<dbReference type="InParanoid" id="A0A401GE30"/>
<dbReference type="GeneID" id="38777308"/>
<name>A0A401GE30_9APHY</name>
<dbReference type="RefSeq" id="XP_027611304.1">
    <property type="nucleotide sequence ID" value="XM_027755503.1"/>
</dbReference>
<evidence type="ECO:0000313" key="3">
    <source>
        <dbReference type="Proteomes" id="UP000287166"/>
    </source>
</evidence>
<evidence type="ECO:0000256" key="1">
    <source>
        <dbReference type="SAM" id="MobiDB-lite"/>
    </source>
</evidence>
<dbReference type="Proteomes" id="UP000287166">
    <property type="component" value="Unassembled WGS sequence"/>
</dbReference>
<evidence type="ECO:0000313" key="2">
    <source>
        <dbReference type="EMBL" id="GBE80391.1"/>
    </source>
</evidence>
<protein>
    <submittedName>
        <fullName evidence="2">Uncharacterized protein</fullName>
    </submittedName>
</protein>